<feature type="domain" description="OmpR/PhoB-type" evidence="9">
    <location>
        <begin position="125"/>
        <end position="219"/>
    </location>
</feature>
<dbReference type="PROSITE" id="PS51755">
    <property type="entry name" value="OMPR_PHOB"/>
    <property type="match status" value="1"/>
</dbReference>
<evidence type="ECO:0000256" key="1">
    <source>
        <dbReference type="ARBA" id="ARBA00022553"/>
    </source>
</evidence>
<organism evidence="10 11">
    <name type="scientific">Jiangella alkaliphila</name>
    <dbReference type="NCBI Taxonomy" id="419479"/>
    <lineage>
        <taxon>Bacteria</taxon>
        <taxon>Bacillati</taxon>
        <taxon>Actinomycetota</taxon>
        <taxon>Actinomycetes</taxon>
        <taxon>Jiangellales</taxon>
        <taxon>Jiangellaceae</taxon>
        <taxon>Jiangella</taxon>
    </lineage>
</organism>
<dbReference type="GO" id="GO:0032993">
    <property type="term" value="C:protein-DNA complex"/>
    <property type="evidence" value="ECO:0007669"/>
    <property type="project" value="TreeGrafter"/>
</dbReference>
<evidence type="ECO:0000256" key="5">
    <source>
        <dbReference type="ARBA" id="ARBA00023163"/>
    </source>
</evidence>
<dbReference type="Gene3D" id="3.40.50.2300">
    <property type="match status" value="1"/>
</dbReference>
<evidence type="ECO:0000256" key="7">
    <source>
        <dbReference type="PROSITE-ProRule" id="PRU01091"/>
    </source>
</evidence>
<dbReference type="SMART" id="SM00862">
    <property type="entry name" value="Trans_reg_C"/>
    <property type="match status" value="1"/>
</dbReference>
<accession>A0A1H2M0B1</accession>
<dbReference type="Pfam" id="PF00072">
    <property type="entry name" value="Response_reg"/>
    <property type="match status" value="1"/>
</dbReference>
<dbReference type="InterPro" id="IPR036388">
    <property type="entry name" value="WH-like_DNA-bd_sf"/>
</dbReference>
<dbReference type="EMBL" id="LT629791">
    <property type="protein sequence ID" value="SDU85956.1"/>
    <property type="molecule type" value="Genomic_DNA"/>
</dbReference>
<evidence type="ECO:0000256" key="4">
    <source>
        <dbReference type="ARBA" id="ARBA00023125"/>
    </source>
</evidence>
<dbReference type="SMART" id="SM00448">
    <property type="entry name" value="REC"/>
    <property type="match status" value="1"/>
</dbReference>
<keyword evidence="5" id="KW-0804">Transcription</keyword>
<dbReference type="AlphaFoldDB" id="A0A1H2M0B1"/>
<dbReference type="PANTHER" id="PTHR48111:SF38">
    <property type="entry name" value="TWO-COMPONENT RESPONSE REGULATOR"/>
    <property type="match status" value="1"/>
</dbReference>
<feature type="DNA-binding region" description="OmpR/PhoB-type" evidence="7">
    <location>
        <begin position="125"/>
        <end position="219"/>
    </location>
</feature>
<dbReference type="SUPFAM" id="SSF52172">
    <property type="entry name" value="CheY-like"/>
    <property type="match status" value="1"/>
</dbReference>
<dbReference type="InterPro" id="IPR001867">
    <property type="entry name" value="OmpR/PhoB-type_DNA-bd"/>
</dbReference>
<keyword evidence="2" id="KW-0902">Two-component regulatory system</keyword>
<dbReference type="GO" id="GO:0005829">
    <property type="term" value="C:cytosol"/>
    <property type="evidence" value="ECO:0007669"/>
    <property type="project" value="TreeGrafter"/>
</dbReference>
<evidence type="ECO:0000256" key="2">
    <source>
        <dbReference type="ARBA" id="ARBA00023012"/>
    </source>
</evidence>
<proteinExistence type="predicted"/>
<dbReference type="PROSITE" id="PS50110">
    <property type="entry name" value="RESPONSE_REGULATORY"/>
    <property type="match status" value="1"/>
</dbReference>
<protein>
    <submittedName>
        <fullName evidence="10">DNA-binding response regulator, OmpR family, contains REC and winged-helix (WHTH) domain</fullName>
    </submittedName>
</protein>
<dbReference type="InterPro" id="IPR001789">
    <property type="entry name" value="Sig_transdc_resp-reg_receiver"/>
</dbReference>
<dbReference type="InterPro" id="IPR039420">
    <property type="entry name" value="WalR-like"/>
</dbReference>
<dbReference type="Pfam" id="PF00486">
    <property type="entry name" value="Trans_reg_C"/>
    <property type="match status" value="1"/>
</dbReference>
<keyword evidence="3" id="KW-0805">Transcription regulation</keyword>
<dbReference type="Gene3D" id="6.10.250.690">
    <property type="match status" value="1"/>
</dbReference>
<gene>
    <name evidence="10" type="ORF">SAMN04488563_6834</name>
</gene>
<dbReference type="STRING" id="419479.SAMN04488563_6834"/>
<keyword evidence="11" id="KW-1185">Reference proteome</keyword>
<dbReference type="OrthoDB" id="9790442at2"/>
<keyword evidence="1 6" id="KW-0597">Phosphoprotein</keyword>
<dbReference type="CDD" id="cd00383">
    <property type="entry name" value="trans_reg_C"/>
    <property type="match status" value="1"/>
</dbReference>
<name>A0A1H2M0B1_9ACTN</name>
<dbReference type="RefSeq" id="WP_046771511.1">
    <property type="nucleotide sequence ID" value="NZ_LBMC01000043.1"/>
</dbReference>
<reference evidence="11" key="1">
    <citation type="submission" date="2016-10" db="EMBL/GenBank/DDBJ databases">
        <authorList>
            <person name="Varghese N."/>
            <person name="Submissions S."/>
        </authorList>
    </citation>
    <scope>NUCLEOTIDE SEQUENCE [LARGE SCALE GENOMIC DNA]</scope>
    <source>
        <strain evidence="11">DSM 45079</strain>
    </source>
</reference>
<feature type="domain" description="Response regulatory" evidence="8">
    <location>
        <begin position="3"/>
        <end position="116"/>
    </location>
</feature>
<dbReference type="GO" id="GO:0000156">
    <property type="term" value="F:phosphorelay response regulator activity"/>
    <property type="evidence" value="ECO:0007669"/>
    <property type="project" value="TreeGrafter"/>
</dbReference>
<dbReference type="GO" id="GO:0000976">
    <property type="term" value="F:transcription cis-regulatory region binding"/>
    <property type="evidence" value="ECO:0007669"/>
    <property type="project" value="TreeGrafter"/>
</dbReference>
<evidence type="ECO:0000256" key="6">
    <source>
        <dbReference type="PROSITE-ProRule" id="PRU00169"/>
    </source>
</evidence>
<dbReference type="Gene3D" id="1.10.10.10">
    <property type="entry name" value="Winged helix-like DNA-binding domain superfamily/Winged helix DNA-binding domain"/>
    <property type="match status" value="1"/>
</dbReference>
<sequence length="220" mass="24219">MTTILIVEDDPLISAFVQKGLRRHGYATELADDGLTARRLGMSGAFDLVVLDLGLPERDGLRVLRELRSAGHTVPVVVLTGLPERDAVTCLESGADDYMRKPFHFDELLARVRSRLRTTSSGTGSATVAAGDVQLDLRSRRAWVHGRAVDLTSREFALLETFLRHPDQVLGRDQLLSQVWGYAVDPGTNVVNVYVNALRKKLGADVIETVRGVGYRLKTP</sequence>
<dbReference type="InterPro" id="IPR011006">
    <property type="entry name" value="CheY-like_superfamily"/>
</dbReference>
<dbReference type="PANTHER" id="PTHR48111">
    <property type="entry name" value="REGULATOR OF RPOS"/>
    <property type="match status" value="1"/>
</dbReference>
<evidence type="ECO:0000313" key="10">
    <source>
        <dbReference type="EMBL" id="SDU85956.1"/>
    </source>
</evidence>
<evidence type="ECO:0000256" key="3">
    <source>
        <dbReference type="ARBA" id="ARBA00023015"/>
    </source>
</evidence>
<dbReference type="GO" id="GO:0006355">
    <property type="term" value="P:regulation of DNA-templated transcription"/>
    <property type="evidence" value="ECO:0007669"/>
    <property type="project" value="InterPro"/>
</dbReference>
<feature type="modified residue" description="4-aspartylphosphate" evidence="6">
    <location>
        <position position="52"/>
    </location>
</feature>
<evidence type="ECO:0000313" key="11">
    <source>
        <dbReference type="Proteomes" id="UP000182977"/>
    </source>
</evidence>
<evidence type="ECO:0000259" key="9">
    <source>
        <dbReference type="PROSITE" id="PS51755"/>
    </source>
</evidence>
<dbReference type="FunFam" id="1.10.10.10:FF:000005">
    <property type="entry name" value="Two-component system response regulator"/>
    <property type="match status" value="1"/>
</dbReference>
<evidence type="ECO:0000259" key="8">
    <source>
        <dbReference type="PROSITE" id="PS50110"/>
    </source>
</evidence>
<dbReference type="Proteomes" id="UP000182977">
    <property type="component" value="Chromosome I"/>
</dbReference>
<keyword evidence="4 7" id="KW-0238">DNA-binding</keyword>